<dbReference type="PANTHER" id="PTHR11319:SF35">
    <property type="entry name" value="OUTER MEMBRANE PROTEIN PMPC-RELATED"/>
    <property type="match status" value="1"/>
</dbReference>
<dbReference type="PANTHER" id="PTHR11319">
    <property type="entry name" value="G PROTEIN-COUPLED RECEPTOR-RELATED"/>
    <property type="match status" value="1"/>
</dbReference>
<comment type="caution">
    <text evidence="1">The sequence shown here is derived from an EMBL/GenBank/DDBJ whole genome shotgun (WGS) entry which is preliminary data.</text>
</comment>
<name>A0A6S7I3L6_PARCT</name>
<dbReference type="Proteomes" id="UP001152795">
    <property type="component" value="Unassembled WGS sequence"/>
</dbReference>
<accession>A0A6S7I3L6</accession>
<keyword evidence="2" id="KW-1185">Reference proteome</keyword>
<evidence type="ECO:0000313" key="2">
    <source>
        <dbReference type="Proteomes" id="UP001152795"/>
    </source>
</evidence>
<dbReference type="EMBL" id="CACRXK020007460">
    <property type="protein sequence ID" value="CAB4012306.1"/>
    <property type="molecule type" value="Genomic_DNA"/>
</dbReference>
<evidence type="ECO:0000313" key="1">
    <source>
        <dbReference type="EMBL" id="CAB4012306.1"/>
    </source>
</evidence>
<proteinExistence type="predicted"/>
<gene>
    <name evidence="1" type="ORF">PACLA_8A007393</name>
</gene>
<sequence>MTIKPSKSSTIFVNITNTLFYQNGNFSSNTPSILSLNSTQNLINIQLRNCSFEQNTFKKYGMIVVVNQVGTTNVLLNQFRMEENSHTSPSIEEYDGLFRLLSAWVFIRLEYGFVYKTSSTFLTVTGYSAQINISNIQVDGFYSVTRGGGVIDVNQSDSCYLSIKDSSFLNGNNNGTGGVVSIVVPNLVLTIQNSTVQNISSSNSGGAVFIRSLRNAYLQSWNRSKHFFVDLRIISSSFSYSVSRWSGGAICVFAEHLLVTVRDSSFLRNSARYYGGALLILTNNAATVSFYDDYFLENSAFGGIIHAIARRRESRLNLYITNVVFVQNKLHATLPNAYGVVFLRARNTIVNARFKNTHFIENLAKDSSCICLSLSQSTLNFVTLNTCIFRENDGLIGTVNVEGRTALTCKHSIFDSNSIATGTCGKAIMVLSIINSMIFLKNTTFVNNLCAALVVEFSGTSSLRIFDSAFVRNKYMRGTPGALGINSNDQTSTIKASIKRVLFQENVASMGSVLLLNDGEVTLTKCTFFNNFALFQGGQILSSGRGSLKLFIRNSVFKQTIQKVLINNTKGFMVTSFLRLYNSCTLSIYNTTITLDTKSDEPPIVVSKGIISFDNASISTCPVGHDIEKASFRYPDSYLQIESFTLSCKACDYNFYSLQRGIARGLKIDDSFECTTCPRGADCVPAVRSKSNFWGYQISPAPPKLAFTICPFGYCKSPPANSSKYNDCQGKRTGVMCGECSQGYTEALWSTYCTPVKDCHDHWFWILFLLLVFSMAVLLVFNPPFVTYSLKQIFWFKRFAGSRTANIQANHDIIRSLSVDEETGQENIPLSSPEQLKQDKRQFSRFEEIIFYFYQIAQLLLSSTSLTEFFDSQFLAPVLGFFNFQPSFKKQGFLCPFPGLTPETKLGFKVAPVFGTLVAIFFIYALHFFFSRMRGALRPAISPYLQASIKTVFLGYVTLATVSISLIRCVFVAREARWFYNGNVLCYQWWQYAAYIFNAIFVVPFIFVLAWISFKLHHDKITIQQFLLAVICPLPFLLLWIFRLVCPSPVANVEDNQNLNELKEMLLASYRDPKDASKRVVLYWQSVLIARRFILVLIFCVVTEPSIRLFCMTLACVSVLCCHLQVKPFQNSLANNLESLSLLFLVILGLINQFKSVFVGSEQNIKGSLLTVLNVFQWLEIVMLGLFPAIVLLLVCFAIISVFVRVFFMCFRSIFKCLFRPCAQRRSSCDSIRSSRLLDVCENIDDEYICENFIN</sequence>
<protein>
    <submittedName>
        <fullName evidence="1">Uncharacterized protein</fullName>
    </submittedName>
</protein>
<reference evidence="1" key="1">
    <citation type="submission" date="2020-04" db="EMBL/GenBank/DDBJ databases">
        <authorList>
            <person name="Alioto T."/>
            <person name="Alioto T."/>
            <person name="Gomez Garrido J."/>
        </authorList>
    </citation>
    <scope>NUCLEOTIDE SEQUENCE</scope>
    <source>
        <strain evidence="1">A484AB</strain>
    </source>
</reference>
<dbReference type="AlphaFoldDB" id="A0A6S7I3L6"/>
<dbReference type="OrthoDB" id="5987961at2759"/>
<organism evidence="1 2">
    <name type="scientific">Paramuricea clavata</name>
    <name type="common">Red gorgonian</name>
    <name type="synonym">Violescent sea-whip</name>
    <dbReference type="NCBI Taxonomy" id="317549"/>
    <lineage>
        <taxon>Eukaryota</taxon>
        <taxon>Metazoa</taxon>
        <taxon>Cnidaria</taxon>
        <taxon>Anthozoa</taxon>
        <taxon>Octocorallia</taxon>
        <taxon>Malacalcyonacea</taxon>
        <taxon>Plexauridae</taxon>
        <taxon>Paramuricea</taxon>
    </lineage>
</organism>